<dbReference type="Proteomes" id="UP000230423">
    <property type="component" value="Unassembled WGS sequence"/>
</dbReference>
<comment type="similarity">
    <text evidence="1">Belongs to the multicopper oxidase family.</text>
</comment>
<evidence type="ECO:0000259" key="2">
    <source>
        <dbReference type="Pfam" id="PF07732"/>
    </source>
</evidence>
<dbReference type="Pfam" id="PF07732">
    <property type="entry name" value="Cu-oxidase_3"/>
    <property type="match status" value="1"/>
</dbReference>
<dbReference type="InterPro" id="IPR011707">
    <property type="entry name" value="Cu-oxidase-like_N"/>
</dbReference>
<evidence type="ECO:0000313" key="3">
    <source>
        <dbReference type="EMBL" id="PIO71450.1"/>
    </source>
</evidence>
<evidence type="ECO:0000313" key="4">
    <source>
        <dbReference type="Proteomes" id="UP000230423"/>
    </source>
</evidence>
<dbReference type="AlphaFoldDB" id="A0A2G9UPS4"/>
<accession>A0A2G9UPS4</accession>
<feature type="domain" description="Plastocyanin-like" evidence="2">
    <location>
        <begin position="57"/>
        <end position="127"/>
    </location>
</feature>
<keyword evidence="4" id="KW-1185">Reference proteome</keyword>
<dbReference type="OrthoDB" id="5824449at2759"/>
<dbReference type="GO" id="GO:0005507">
    <property type="term" value="F:copper ion binding"/>
    <property type="evidence" value="ECO:0007669"/>
    <property type="project" value="InterPro"/>
</dbReference>
<dbReference type="EMBL" id="KZ345945">
    <property type="protein sequence ID" value="PIO71450.1"/>
    <property type="molecule type" value="Genomic_DNA"/>
</dbReference>
<gene>
    <name evidence="3" type="ORF">TELCIR_06659</name>
</gene>
<dbReference type="InterPro" id="IPR008972">
    <property type="entry name" value="Cupredoxin"/>
</dbReference>
<proteinExistence type="inferred from homology"/>
<protein>
    <recommendedName>
        <fullName evidence="2">Plastocyanin-like domain-containing protein</fullName>
    </recommendedName>
</protein>
<reference evidence="3 4" key="1">
    <citation type="submission" date="2015-09" db="EMBL/GenBank/DDBJ databases">
        <title>Draft genome of the parasitic nematode Teladorsagia circumcincta isolate WARC Sus (inbred).</title>
        <authorList>
            <person name="Mitreva M."/>
        </authorList>
    </citation>
    <scope>NUCLEOTIDE SEQUENCE [LARGE SCALE GENOMIC DNA]</scope>
    <source>
        <strain evidence="3 4">S</strain>
    </source>
</reference>
<dbReference type="Gene3D" id="2.60.40.420">
    <property type="entry name" value="Cupredoxins - blue copper proteins"/>
    <property type="match status" value="1"/>
</dbReference>
<evidence type="ECO:0000256" key="1">
    <source>
        <dbReference type="ARBA" id="ARBA00010609"/>
    </source>
</evidence>
<dbReference type="SUPFAM" id="SSF49503">
    <property type="entry name" value="Cupredoxins"/>
    <property type="match status" value="1"/>
</dbReference>
<name>A0A2G9UPS4_TELCI</name>
<sequence length="129" mass="14580">MTSRDTDPWKHGTPIDYNASSATWSRREPDQLKDCFLNYTLDLKGSSNDAAYLNDVVVLDGKHKRVLMINGKTPGDPIVVPYLAEVLLRVRNNVLMNAMSVHVHGIDKHDLWYMDGVAFIQQCPIHSTN</sequence>
<organism evidence="3 4">
    <name type="scientific">Teladorsagia circumcincta</name>
    <name type="common">Brown stomach worm</name>
    <name type="synonym">Ostertagia circumcincta</name>
    <dbReference type="NCBI Taxonomy" id="45464"/>
    <lineage>
        <taxon>Eukaryota</taxon>
        <taxon>Metazoa</taxon>
        <taxon>Ecdysozoa</taxon>
        <taxon>Nematoda</taxon>
        <taxon>Chromadorea</taxon>
        <taxon>Rhabditida</taxon>
        <taxon>Rhabditina</taxon>
        <taxon>Rhabditomorpha</taxon>
        <taxon>Strongyloidea</taxon>
        <taxon>Trichostrongylidae</taxon>
        <taxon>Teladorsagia</taxon>
    </lineage>
</organism>